<feature type="domain" description="Putative restriction endonuclease" evidence="1">
    <location>
        <begin position="13"/>
        <end position="131"/>
    </location>
</feature>
<dbReference type="SUPFAM" id="SSF52980">
    <property type="entry name" value="Restriction endonuclease-like"/>
    <property type="match status" value="1"/>
</dbReference>
<name>A0A395LZ49_9BACT</name>
<keyword evidence="2" id="KW-0378">Hydrolase</keyword>
<dbReference type="InterPro" id="IPR008538">
    <property type="entry name" value="Uma2"/>
</dbReference>
<dbReference type="Gene3D" id="3.90.1570.10">
    <property type="entry name" value="tt1808, chain A"/>
    <property type="match status" value="1"/>
</dbReference>
<dbReference type="Proteomes" id="UP000266389">
    <property type="component" value="Unassembled WGS sequence"/>
</dbReference>
<organism evidence="2 3">
    <name type="scientific">Candidatus Thermochlorobacter aerophilus</name>
    <dbReference type="NCBI Taxonomy" id="1868324"/>
    <lineage>
        <taxon>Bacteria</taxon>
        <taxon>Pseudomonadati</taxon>
        <taxon>Chlorobiota</taxon>
        <taxon>Chlorobiia</taxon>
        <taxon>Chlorobiales</taxon>
        <taxon>Candidatus Thermochlorobacteriaceae</taxon>
        <taxon>Candidatus Thermochlorobacter</taxon>
    </lineage>
</organism>
<dbReference type="CDD" id="cd06260">
    <property type="entry name" value="DUF820-like"/>
    <property type="match status" value="1"/>
</dbReference>
<proteinExistence type="predicted"/>
<keyword evidence="2" id="KW-0255">Endonuclease</keyword>
<reference evidence="2 3" key="1">
    <citation type="journal article" date="2011" name="ISME J.">
        <title>Community ecology of hot spring cyanobacterial mats: predominant populations and their functional potential.</title>
        <authorList>
            <person name="Klatt C.G."/>
            <person name="Wood J.M."/>
            <person name="Rusch D.B."/>
            <person name="Bateson M.M."/>
            <person name="Hamamura N."/>
            <person name="Heidelberg J.F."/>
            <person name="Grossman A.R."/>
            <person name="Bhaya D."/>
            <person name="Cohan F.M."/>
            <person name="Kuhl M."/>
            <person name="Bryant D.A."/>
            <person name="Ward D.M."/>
        </authorList>
    </citation>
    <scope>NUCLEOTIDE SEQUENCE [LARGE SCALE GENOMIC DNA]</scope>
    <source>
        <strain evidence="2">OS</strain>
    </source>
</reference>
<keyword evidence="2" id="KW-0540">Nuclease</keyword>
<dbReference type="InterPro" id="IPR012296">
    <property type="entry name" value="Nuclease_put_TT1808"/>
</dbReference>
<evidence type="ECO:0000313" key="3">
    <source>
        <dbReference type="Proteomes" id="UP000266389"/>
    </source>
</evidence>
<dbReference type="InterPro" id="IPR011335">
    <property type="entry name" value="Restrct_endonuc-II-like"/>
</dbReference>
<accession>A0A395LZ49</accession>
<gene>
    <name evidence="2" type="ORF">D0433_09130</name>
</gene>
<dbReference type="PANTHER" id="PTHR34107:SF1">
    <property type="entry name" value="SLL0198 PROTEIN"/>
    <property type="match status" value="1"/>
</dbReference>
<dbReference type="EMBL" id="PHFL01000058">
    <property type="protein sequence ID" value="RFM23786.1"/>
    <property type="molecule type" value="Genomic_DNA"/>
</dbReference>
<comment type="caution">
    <text evidence="2">The sequence shown here is derived from an EMBL/GenBank/DDBJ whole genome shotgun (WGS) entry which is preliminary data.</text>
</comment>
<dbReference type="Pfam" id="PF05685">
    <property type="entry name" value="Uma2"/>
    <property type="match status" value="1"/>
</dbReference>
<evidence type="ECO:0000259" key="1">
    <source>
        <dbReference type="Pfam" id="PF05685"/>
    </source>
</evidence>
<protein>
    <submittedName>
        <fullName evidence="2">Uma2 family endonuclease</fullName>
    </submittedName>
</protein>
<sequence length="160" mass="17872">METQILETVSDYELERNKPMPNFNHGFIQANLVFALREQYGKQYSVVSEVSIPTGTTTVTPDVLVFPKRPVNWLETKPELPEPPILAIEIQSPSQSIETVINKANALLEIGVKSVWLIQPALQTVSIFSKSNPPKTFVEGIVRDTVSGIELSFEKIFATE</sequence>
<dbReference type="PANTHER" id="PTHR34107">
    <property type="entry name" value="SLL0198 PROTEIN-RELATED"/>
    <property type="match status" value="1"/>
</dbReference>
<evidence type="ECO:0000313" key="2">
    <source>
        <dbReference type="EMBL" id="RFM23786.1"/>
    </source>
</evidence>
<dbReference type="GO" id="GO:0004519">
    <property type="term" value="F:endonuclease activity"/>
    <property type="evidence" value="ECO:0007669"/>
    <property type="project" value="UniProtKB-KW"/>
</dbReference>
<dbReference type="AlphaFoldDB" id="A0A395LZ49"/>